<reference evidence="2 3" key="1">
    <citation type="journal article" date="2018" name="Nat. Ecol. Evol.">
        <title>Pezizomycetes genomes reveal the molecular basis of ectomycorrhizal truffle lifestyle.</title>
        <authorList>
            <person name="Murat C."/>
            <person name="Payen T."/>
            <person name="Noel B."/>
            <person name="Kuo A."/>
            <person name="Morin E."/>
            <person name="Chen J."/>
            <person name="Kohler A."/>
            <person name="Krizsan K."/>
            <person name="Balestrini R."/>
            <person name="Da Silva C."/>
            <person name="Montanini B."/>
            <person name="Hainaut M."/>
            <person name="Levati E."/>
            <person name="Barry K.W."/>
            <person name="Belfiori B."/>
            <person name="Cichocki N."/>
            <person name="Clum A."/>
            <person name="Dockter R.B."/>
            <person name="Fauchery L."/>
            <person name="Guy J."/>
            <person name="Iotti M."/>
            <person name="Le Tacon F."/>
            <person name="Lindquist E.A."/>
            <person name="Lipzen A."/>
            <person name="Malagnac F."/>
            <person name="Mello A."/>
            <person name="Molinier V."/>
            <person name="Miyauchi S."/>
            <person name="Poulain J."/>
            <person name="Riccioni C."/>
            <person name="Rubini A."/>
            <person name="Sitrit Y."/>
            <person name="Splivallo R."/>
            <person name="Traeger S."/>
            <person name="Wang M."/>
            <person name="Zifcakova L."/>
            <person name="Wipf D."/>
            <person name="Zambonelli A."/>
            <person name="Paolocci F."/>
            <person name="Nowrousian M."/>
            <person name="Ottonello S."/>
            <person name="Baldrian P."/>
            <person name="Spatafora J.W."/>
            <person name="Henrissat B."/>
            <person name="Nagy L.G."/>
            <person name="Aury J.M."/>
            <person name="Wincker P."/>
            <person name="Grigoriev I.V."/>
            <person name="Bonfante P."/>
            <person name="Martin F.M."/>
        </authorList>
    </citation>
    <scope>NUCLEOTIDE SEQUENCE [LARGE SCALE GENOMIC DNA]</scope>
    <source>
        <strain evidence="2 3">RN42</strain>
    </source>
</reference>
<evidence type="ECO:0000313" key="2">
    <source>
        <dbReference type="EMBL" id="RPA77818.1"/>
    </source>
</evidence>
<protein>
    <submittedName>
        <fullName evidence="2">Uncharacterized protein</fullName>
    </submittedName>
</protein>
<feature type="transmembrane region" description="Helical" evidence="1">
    <location>
        <begin position="70"/>
        <end position="93"/>
    </location>
</feature>
<dbReference type="Proteomes" id="UP000275078">
    <property type="component" value="Unassembled WGS sequence"/>
</dbReference>
<proteinExistence type="predicted"/>
<name>A0A3N4HZB4_ASCIM</name>
<evidence type="ECO:0000256" key="1">
    <source>
        <dbReference type="SAM" id="Phobius"/>
    </source>
</evidence>
<keyword evidence="1" id="KW-0472">Membrane</keyword>
<accession>A0A3N4HZB4</accession>
<dbReference type="EMBL" id="ML119720">
    <property type="protein sequence ID" value="RPA77818.1"/>
    <property type="molecule type" value="Genomic_DNA"/>
</dbReference>
<keyword evidence="3" id="KW-1185">Reference proteome</keyword>
<dbReference type="AlphaFoldDB" id="A0A3N4HZB4"/>
<sequence length="107" mass="11864">MPRLSPLLSSSVSLSAYFLSGIGVMFFFLFFCLSSLFCWIQHGFVLSFSSGGHQAVVGECRFQKVSASHLLALVMFGVILGWFSVSELLRFLVSFVQGYGVMGFMRL</sequence>
<keyword evidence="1" id="KW-1133">Transmembrane helix</keyword>
<keyword evidence="1" id="KW-0812">Transmembrane</keyword>
<evidence type="ECO:0000313" key="3">
    <source>
        <dbReference type="Proteomes" id="UP000275078"/>
    </source>
</evidence>
<organism evidence="2 3">
    <name type="scientific">Ascobolus immersus RN42</name>
    <dbReference type="NCBI Taxonomy" id="1160509"/>
    <lineage>
        <taxon>Eukaryota</taxon>
        <taxon>Fungi</taxon>
        <taxon>Dikarya</taxon>
        <taxon>Ascomycota</taxon>
        <taxon>Pezizomycotina</taxon>
        <taxon>Pezizomycetes</taxon>
        <taxon>Pezizales</taxon>
        <taxon>Ascobolaceae</taxon>
        <taxon>Ascobolus</taxon>
    </lineage>
</organism>
<feature type="transmembrane region" description="Helical" evidence="1">
    <location>
        <begin position="16"/>
        <end position="40"/>
    </location>
</feature>
<gene>
    <name evidence="2" type="ORF">BJ508DRAFT_163569</name>
</gene>